<keyword evidence="3" id="KW-1185">Reference proteome</keyword>
<reference evidence="3" key="1">
    <citation type="submission" date="2016-10" db="EMBL/GenBank/DDBJ databases">
        <authorList>
            <person name="Varghese N."/>
            <person name="Submissions S."/>
        </authorList>
    </citation>
    <scope>NUCLEOTIDE SEQUENCE [LARGE SCALE GENOMIC DNA]</scope>
    <source>
        <strain evidence="3">Nm44</strain>
    </source>
</reference>
<organism evidence="2 3">
    <name type="scientific">Nitrosomonas communis</name>
    <dbReference type="NCBI Taxonomy" id="44574"/>
    <lineage>
        <taxon>Bacteria</taxon>
        <taxon>Pseudomonadati</taxon>
        <taxon>Pseudomonadota</taxon>
        <taxon>Betaproteobacteria</taxon>
        <taxon>Nitrosomonadales</taxon>
        <taxon>Nitrosomonadaceae</taxon>
        <taxon>Nitrosomonas</taxon>
    </lineage>
</organism>
<gene>
    <name evidence="2" type="ORF">SAMN05421863_103240</name>
</gene>
<dbReference type="AlphaFoldDB" id="A0A1I4RFD5"/>
<dbReference type="InterPro" id="IPR025668">
    <property type="entry name" value="Tnp_DDE_dom"/>
</dbReference>
<dbReference type="Proteomes" id="UP000183287">
    <property type="component" value="Unassembled WGS sequence"/>
</dbReference>
<accession>A0A1I4RFD5</accession>
<dbReference type="EMBL" id="FOUB01000032">
    <property type="protein sequence ID" value="SFM50939.1"/>
    <property type="molecule type" value="Genomic_DNA"/>
</dbReference>
<evidence type="ECO:0000259" key="1">
    <source>
        <dbReference type="Pfam" id="PF13701"/>
    </source>
</evidence>
<evidence type="ECO:0000313" key="2">
    <source>
        <dbReference type="EMBL" id="SFM50939.1"/>
    </source>
</evidence>
<sequence length="67" mass="7607">MDKHTGLSKAVAQVLEDNRRQAGCQHGRLALLRQRVYALACGYEDLNDHQPLRYDVAIQSAVEREEV</sequence>
<feature type="domain" description="Transposase DDE" evidence="1">
    <location>
        <begin position="2"/>
        <end position="65"/>
    </location>
</feature>
<proteinExistence type="predicted"/>
<name>A0A1I4RFD5_9PROT</name>
<protein>
    <submittedName>
        <fullName evidence="2">Transposase DDE domain group 1</fullName>
    </submittedName>
</protein>
<dbReference type="Pfam" id="PF13701">
    <property type="entry name" value="DDE_Tnp_1_4"/>
    <property type="match status" value="1"/>
</dbReference>
<evidence type="ECO:0000313" key="3">
    <source>
        <dbReference type="Proteomes" id="UP000183287"/>
    </source>
</evidence>